<reference evidence="6" key="1">
    <citation type="journal article" date="2021" name="Proc. Natl. Acad. Sci. U.S.A.">
        <title>A Catalog of Tens of Thousands of Viruses from Human Metagenomes Reveals Hidden Associations with Chronic Diseases.</title>
        <authorList>
            <person name="Tisza M.J."/>
            <person name="Buck C.B."/>
        </authorList>
    </citation>
    <scope>NUCLEOTIDE SEQUENCE</scope>
    <source>
        <strain evidence="6">CtJ2i1</strain>
    </source>
</reference>
<feature type="domain" description="Thymidylate synthase/dCMP hydroxymethylase" evidence="5">
    <location>
        <begin position="24"/>
        <end position="312"/>
    </location>
</feature>
<keyword evidence="4" id="KW-0808">Transferase</keyword>
<dbReference type="PANTHER" id="PTHR11548">
    <property type="entry name" value="THYMIDYLATE SYNTHASE 1"/>
    <property type="match status" value="1"/>
</dbReference>
<dbReference type="Pfam" id="PF00303">
    <property type="entry name" value="Thymidylat_synt"/>
    <property type="match status" value="1"/>
</dbReference>
<organism evidence="6">
    <name type="scientific">Myoviridae sp. ctJ2i1</name>
    <dbReference type="NCBI Taxonomy" id="2825079"/>
    <lineage>
        <taxon>Viruses</taxon>
        <taxon>Duplodnaviria</taxon>
        <taxon>Heunggongvirae</taxon>
        <taxon>Uroviricota</taxon>
        <taxon>Caudoviricetes</taxon>
    </lineage>
</organism>
<dbReference type="InterPro" id="IPR023451">
    <property type="entry name" value="Thymidate_synth/dCMP_Mease_dom"/>
</dbReference>
<comment type="similarity">
    <text evidence="1">Belongs to the thymidylate synthase family.</text>
</comment>
<proteinExistence type="inferred from homology"/>
<evidence type="ECO:0000259" key="5">
    <source>
        <dbReference type="Pfam" id="PF00303"/>
    </source>
</evidence>
<keyword evidence="3" id="KW-0489">Methyltransferase</keyword>
<dbReference type="InterPro" id="IPR036926">
    <property type="entry name" value="Thymidate_synth/dCMP_Mease_sf"/>
</dbReference>
<dbReference type="SUPFAM" id="SSF55831">
    <property type="entry name" value="Thymidylate synthase/dCMP hydroxymethylase"/>
    <property type="match status" value="1"/>
</dbReference>
<dbReference type="GO" id="GO:0032259">
    <property type="term" value="P:methylation"/>
    <property type="evidence" value="ECO:0007669"/>
    <property type="project" value="UniProtKB-KW"/>
</dbReference>
<dbReference type="InterPro" id="IPR000398">
    <property type="entry name" value="Thymidylate_synthase"/>
</dbReference>
<dbReference type="HAMAP" id="MF_00008">
    <property type="entry name" value="Thymidy_synth_bact"/>
    <property type="match status" value="1"/>
</dbReference>
<dbReference type="CDD" id="cd00351">
    <property type="entry name" value="TS_Pyrimidine_HMase"/>
    <property type="match status" value="1"/>
</dbReference>
<dbReference type="GO" id="GO:0006231">
    <property type="term" value="P:dTMP biosynthetic process"/>
    <property type="evidence" value="ECO:0007669"/>
    <property type="project" value="InterPro"/>
</dbReference>
<dbReference type="GO" id="GO:0004799">
    <property type="term" value="F:thymidylate synthase activity"/>
    <property type="evidence" value="ECO:0007669"/>
    <property type="project" value="UniProtKB-EC"/>
</dbReference>
<dbReference type="Gene3D" id="3.30.572.10">
    <property type="entry name" value="Thymidylate synthase/dCMP hydroxymethylase domain"/>
    <property type="match status" value="1"/>
</dbReference>
<evidence type="ECO:0000256" key="4">
    <source>
        <dbReference type="ARBA" id="ARBA00022679"/>
    </source>
</evidence>
<dbReference type="EC" id="2.1.1.45" evidence="2"/>
<dbReference type="InterPro" id="IPR045097">
    <property type="entry name" value="Thymidate_synth/dCMP_Mease"/>
</dbReference>
<name>A0A8S5V1D4_9CAUD</name>
<evidence type="ECO:0000256" key="2">
    <source>
        <dbReference type="ARBA" id="ARBA00011947"/>
    </source>
</evidence>
<evidence type="ECO:0000256" key="3">
    <source>
        <dbReference type="ARBA" id="ARBA00022603"/>
    </source>
</evidence>
<protein>
    <recommendedName>
        <fullName evidence="2">thymidylate synthase</fullName>
        <ecNumber evidence="2">2.1.1.45</ecNumber>
    </recommendedName>
</protein>
<evidence type="ECO:0000313" key="6">
    <source>
        <dbReference type="EMBL" id="DAG00500.1"/>
    </source>
</evidence>
<accession>A0A8S5V1D4</accession>
<dbReference type="PANTHER" id="PTHR11548:SF1">
    <property type="entry name" value="THYMIDYLATE SYNTHASE 1"/>
    <property type="match status" value="1"/>
</dbReference>
<dbReference type="EMBL" id="BK016182">
    <property type="protein sequence ID" value="DAG00500.1"/>
    <property type="molecule type" value="Genomic_DNA"/>
</dbReference>
<evidence type="ECO:0000256" key="1">
    <source>
        <dbReference type="ARBA" id="ARBA00009972"/>
    </source>
</evidence>
<sequence>MFKNMICGLRNYFKSTYNNNVDAQYLSILTNIIANGVRKENRTGTAAYSIPHQRMSFDLSKEFPLLTSKFVGLKTATKEMLWIWQDKSNDVNVLNKKYGVKIWNEWKRTDGTIGKAYGYQLAKQYKYFDVDANNAFKLKKDGKISDYRIGKNGEAYMDQVDKLIYDLHYNRDSRRMVVSLWNVEDLNDMALQPCAFLTEWNVTDGKLHCLLNIRSNDWLIGNPYNIAQYAMLVLVLAKTSGLKPGKFTVMINDCHVYENHLKGAVQQLANKTYVLPKVTLKEGFDSFYEFDADCFEVKDYKHSGKIEFEVAV</sequence>
<dbReference type="PRINTS" id="PR00108">
    <property type="entry name" value="THYMDSNTHASE"/>
</dbReference>
<dbReference type="NCBIfam" id="TIGR03284">
    <property type="entry name" value="thym_sym"/>
    <property type="match status" value="1"/>
</dbReference>